<evidence type="ECO:0000256" key="2">
    <source>
        <dbReference type="ARBA" id="ARBA00004651"/>
    </source>
</evidence>
<dbReference type="FunFam" id="1.10.287.130:FF:000002">
    <property type="entry name" value="Two-component osmosensing histidine kinase"/>
    <property type="match status" value="1"/>
</dbReference>
<keyword evidence="9" id="KW-0547">Nucleotide-binding</keyword>
<comment type="caution">
    <text evidence="29">The sequence shown here is derived from an EMBL/GenBank/DDBJ whole genome shotgun (WGS) entry which is preliminary data.</text>
</comment>
<keyword evidence="12 23" id="KW-1133">Transmembrane helix</keyword>
<feature type="domain" description="Response regulatory" evidence="25">
    <location>
        <begin position="1048"/>
        <end position="1172"/>
    </location>
</feature>
<dbReference type="EC" id="2.7.13.3" evidence="3"/>
<keyword evidence="7 23" id="KW-0812">Transmembrane</keyword>
<feature type="transmembrane region" description="Helical" evidence="23">
    <location>
        <begin position="28"/>
        <end position="51"/>
    </location>
</feature>
<keyword evidence="14" id="KW-0843">Virulence</keyword>
<feature type="domain" description="PAS" evidence="26">
    <location>
        <begin position="659"/>
        <end position="726"/>
    </location>
</feature>
<dbReference type="PROSITE" id="PS50113">
    <property type="entry name" value="PAC"/>
    <property type="match status" value="3"/>
</dbReference>
<dbReference type="SMART" id="SM00387">
    <property type="entry name" value="HATPase_c"/>
    <property type="match status" value="1"/>
</dbReference>
<evidence type="ECO:0000256" key="3">
    <source>
        <dbReference type="ARBA" id="ARBA00012438"/>
    </source>
</evidence>
<dbReference type="InterPro" id="IPR013656">
    <property type="entry name" value="PAS_4"/>
</dbReference>
<keyword evidence="22" id="KW-0175">Coiled coil</keyword>
<dbReference type="InterPro" id="IPR035965">
    <property type="entry name" value="PAS-like_dom_sf"/>
</dbReference>
<evidence type="ECO:0000259" key="25">
    <source>
        <dbReference type="PROSITE" id="PS50110"/>
    </source>
</evidence>
<dbReference type="InterPro" id="IPR003661">
    <property type="entry name" value="HisK_dim/P_dom"/>
</dbReference>
<dbReference type="InterPro" id="IPR036641">
    <property type="entry name" value="HPT_dom_sf"/>
</dbReference>
<dbReference type="SMART" id="SM00448">
    <property type="entry name" value="REC"/>
    <property type="match status" value="2"/>
</dbReference>
<dbReference type="GO" id="GO:0005524">
    <property type="term" value="F:ATP binding"/>
    <property type="evidence" value="ECO:0007669"/>
    <property type="project" value="UniProtKB-KW"/>
</dbReference>
<evidence type="ECO:0000256" key="9">
    <source>
        <dbReference type="ARBA" id="ARBA00022741"/>
    </source>
</evidence>
<dbReference type="SMART" id="SM00091">
    <property type="entry name" value="PAS"/>
    <property type="match status" value="3"/>
</dbReference>
<dbReference type="CDD" id="cd17546">
    <property type="entry name" value="REC_hyHK_CKI1_RcsC-like"/>
    <property type="match status" value="1"/>
</dbReference>
<dbReference type="SUPFAM" id="SSF52172">
    <property type="entry name" value="CheY-like"/>
    <property type="match status" value="2"/>
</dbReference>
<evidence type="ECO:0000256" key="15">
    <source>
        <dbReference type="ARBA" id="ARBA00023136"/>
    </source>
</evidence>
<dbReference type="PROSITE" id="PS50112">
    <property type="entry name" value="PAS"/>
    <property type="match status" value="1"/>
</dbReference>
<keyword evidence="15 23" id="KW-0472">Membrane</keyword>
<evidence type="ECO:0000256" key="6">
    <source>
        <dbReference type="ARBA" id="ARBA00022679"/>
    </source>
</evidence>
<evidence type="ECO:0000313" key="30">
    <source>
        <dbReference type="Proteomes" id="UP000446768"/>
    </source>
</evidence>
<dbReference type="InterPro" id="IPR003594">
    <property type="entry name" value="HATPase_dom"/>
</dbReference>
<keyword evidence="10" id="KW-0418">Kinase</keyword>
<dbReference type="Gene3D" id="3.40.50.2300">
    <property type="match status" value="2"/>
</dbReference>
<dbReference type="Gene3D" id="3.30.565.10">
    <property type="entry name" value="Histidine kinase-like ATPase, C-terminal domain"/>
    <property type="match status" value="1"/>
</dbReference>
<dbReference type="InterPro" id="IPR000014">
    <property type="entry name" value="PAS"/>
</dbReference>
<dbReference type="SUPFAM" id="SSF55785">
    <property type="entry name" value="PYP-like sensor domain (PAS domain)"/>
    <property type="match status" value="3"/>
</dbReference>
<dbReference type="CDD" id="cd00082">
    <property type="entry name" value="HisKA"/>
    <property type="match status" value="1"/>
</dbReference>
<evidence type="ECO:0000256" key="20">
    <source>
        <dbReference type="PROSITE-ProRule" id="PRU00110"/>
    </source>
</evidence>
<evidence type="ECO:0000256" key="10">
    <source>
        <dbReference type="ARBA" id="ARBA00022777"/>
    </source>
</evidence>
<keyword evidence="13" id="KW-0902">Two-component regulatory system</keyword>
<dbReference type="PROSITE" id="PS50894">
    <property type="entry name" value="HPT"/>
    <property type="match status" value="1"/>
</dbReference>
<proteinExistence type="predicted"/>
<dbReference type="Gene3D" id="1.10.287.130">
    <property type="match status" value="1"/>
</dbReference>
<keyword evidence="5 21" id="KW-0597">Phosphoprotein</keyword>
<dbReference type="NCBIfam" id="TIGR00229">
    <property type="entry name" value="sensory_box"/>
    <property type="match status" value="2"/>
</dbReference>
<dbReference type="SUPFAM" id="SSF47384">
    <property type="entry name" value="Homodimeric domain of signal transducing histidine kinase"/>
    <property type="match status" value="1"/>
</dbReference>
<dbReference type="EMBL" id="WKJJ01000007">
    <property type="protein sequence ID" value="MRV72733.1"/>
    <property type="molecule type" value="Genomic_DNA"/>
</dbReference>
<feature type="domain" description="PAC" evidence="27">
    <location>
        <begin position="469"/>
        <end position="523"/>
    </location>
</feature>
<evidence type="ECO:0000259" key="26">
    <source>
        <dbReference type="PROSITE" id="PS50112"/>
    </source>
</evidence>
<dbReference type="Gene3D" id="1.20.120.160">
    <property type="entry name" value="HPT domain"/>
    <property type="match status" value="1"/>
</dbReference>
<evidence type="ECO:0000259" key="28">
    <source>
        <dbReference type="PROSITE" id="PS50894"/>
    </source>
</evidence>
<dbReference type="Pfam" id="PF00512">
    <property type="entry name" value="HisKA"/>
    <property type="match status" value="1"/>
</dbReference>
<evidence type="ECO:0000256" key="14">
    <source>
        <dbReference type="ARBA" id="ARBA00023026"/>
    </source>
</evidence>
<dbReference type="GO" id="GO:0005886">
    <property type="term" value="C:plasma membrane"/>
    <property type="evidence" value="ECO:0007669"/>
    <property type="project" value="UniProtKB-SubCell"/>
</dbReference>
<evidence type="ECO:0000256" key="21">
    <source>
        <dbReference type="PROSITE-ProRule" id="PRU00169"/>
    </source>
</evidence>
<evidence type="ECO:0000256" key="13">
    <source>
        <dbReference type="ARBA" id="ARBA00023012"/>
    </source>
</evidence>
<dbReference type="CDD" id="cd00130">
    <property type="entry name" value="PAS"/>
    <property type="match status" value="3"/>
</dbReference>
<dbReference type="PROSITE" id="PS50109">
    <property type="entry name" value="HIS_KIN"/>
    <property type="match status" value="1"/>
</dbReference>
<feature type="modified residue" description="Phosphohistidine" evidence="20">
    <location>
        <position position="1391"/>
    </location>
</feature>
<evidence type="ECO:0000259" key="24">
    <source>
        <dbReference type="PROSITE" id="PS50109"/>
    </source>
</evidence>
<evidence type="ECO:0000256" key="22">
    <source>
        <dbReference type="SAM" id="Coils"/>
    </source>
</evidence>
<feature type="domain" description="Response regulatory" evidence="25">
    <location>
        <begin position="1195"/>
        <end position="1312"/>
    </location>
</feature>
<feature type="modified residue" description="4-aspartylphosphate" evidence="21">
    <location>
        <position position="1246"/>
    </location>
</feature>
<dbReference type="InterPro" id="IPR001789">
    <property type="entry name" value="Sig_transdc_resp-reg_receiver"/>
</dbReference>
<comment type="subunit">
    <text evidence="17">At low DSF concentrations, interacts with RpfF.</text>
</comment>
<dbReference type="PRINTS" id="PR00344">
    <property type="entry name" value="BCTRLSENSOR"/>
</dbReference>
<dbReference type="InterPro" id="IPR036097">
    <property type="entry name" value="HisK_dim/P_sf"/>
</dbReference>
<dbReference type="Proteomes" id="UP000446768">
    <property type="component" value="Unassembled WGS sequence"/>
</dbReference>
<keyword evidence="30" id="KW-1185">Reference proteome</keyword>
<keyword evidence="8" id="KW-0732">Signal</keyword>
<feature type="domain" description="HPt" evidence="28">
    <location>
        <begin position="1352"/>
        <end position="1445"/>
    </location>
</feature>
<dbReference type="Pfam" id="PF00072">
    <property type="entry name" value="Response_reg"/>
    <property type="match status" value="2"/>
</dbReference>
<dbReference type="PROSITE" id="PS50110">
    <property type="entry name" value="RESPONSE_REGULATORY"/>
    <property type="match status" value="2"/>
</dbReference>
<comment type="catalytic activity">
    <reaction evidence="1">
        <text>ATP + protein L-histidine = ADP + protein N-phospho-L-histidine.</text>
        <dbReference type="EC" id="2.7.13.3"/>
    </reaction>
</comment>
<dbReference type="GO" id="GO:0000155">
    <property type="term" value="F:phosphorelay sensor kinase activity"/>
    <property type="evidence" value="ECO:0007669"/>
    <property type="project" value="InterPro"/>
</dbReference>
<dbReference type="Pfam" id="PF01627">
    <property type="entry name" value="Hpt"/>
    <property type="match status" value="1"/>
</dbReference>
<dbReference type="SUPFAM" id="SSF47226">
    <property type="entry name" value="Histidine-containing phosphotransfer domain, HPT domain"/>
    <property type="match status" value="1"/>
</dbReference>
<feature type="transmembrane region" description="Helical" evidence="23">
    <location>
        <begin position="304"/>
        <end position="325"/>
    </location>
</feature>
<feature type="domain" description="PAC" evidence="27">
    <location>
        <begin position="599"/>
        <end position="651"/>
    </location>
</feature>
<dbReference type="InterPro" id="IPR000700">
    <property type="entry name" value="PAS-assoc_C"/>
</dbReference>
<feature type="modified residue" description="4-aspartylphosphate" evidence="21">
    <location>
        <position position="1104"/>
    </location>
</feature>
<dbReference type="Gene3D" id="3.30.450.20">
    <property type="entry name" value="PAS domain"/>
    <property type="match status" value="4"/>
</dbReference>
<keyword evidence="11" id="KW-0067">ATP-binding</keyword>
<dbReference type="CDD" id="cd16922">
    <property type="entry name" value="HATPase_EvgS-ArcB-TorS-like"/>
    <property type="match status" value="1"/>
</dbReference>
<evidence type="ECO:0000256" key="1">
    <source>
        <dbReference type="ARBA" id="ARBA00000085"/>
    </source>
</evidence>
<evidence type="ECO:0000256" key="5">
    <source>
        <dbReference type="ARBA" id="ARBA00022553"/>
    </source>
</evidence>
<dbReference type="InterPro" id="IPR011006">
    <property type="entry name" value="CheY-like_superfamily"/>
</dbReference>
<comment type="subcellular location">
    <subcellularLocation>
        <location evidence="2">Cell membrane</location>
        <topology evidence="2">Multi-pass membrane protein</topology>
    </subcellularLocation>
</comment>
<feature type="coiled-coil region" evidence="22">
    <location>
        <begin position="774"/>
        <end position="801"/>
    </location>
</feature>
<evidence type="ECO:0000256" key="17">
    <source>
        <dbReference type="ARBA" id="ARBA00064003"/>
    </source>
</evidence>
<comment type="function">
    <text evidence="16">Member of the two-component regulatory system BvgS/BvgA. Phosphorylates BvgA via a four-step phosphorelay in response to environmental signals.</text>
</comment>
<sequence>MIQWPPDQQGDAAVTTDNGKLPTIRSQIALLVLVCALPSVVGLGVMVQHFYQRETVQVSRDALVTARAVSAAIEHDISEAESTALALAASPSLAAGDLAAFAAQARKQLRPNFPGARFILTDAAGRQVLSVAAGATAPALAAERPSSAIPAAGPPARLRPLFEQGRTVAANLPSSASDGQRWLAIDVPVEVNGKVAYALTTVLRHDRLTDLLAEQRLPPHMIASLLDGDGVILARNKDAPRFVGQSAPPDVLDALRDGDEGAMRTVSMEGIKVYAAFAKLPHHNWRIAVAMPEEHALDGMMPSVPLVTGAVTLLVLAGFAMSWLMGGQIGRSVSALTQPAHALATGEPMVLAPSNFLEAEEVATALRQVEGDIQRHRHQLELLVAERTAELAASKALLENVYASAPVGLSFVDLDLRIVMINEYLAAINDKPVSEHIGRHFGDVIRDEQVIRDVERDYRKVMATGEAISGIELTGTAPGKPDDVRHWLTGYFPVRSAEGKLIGITGLLLDITDQKRTEQELRQSKQLFKSVVEHMPVSLFVKRASDLRFEMLNHQGELTFGLPREVFIGKNDYDFFPADQADAFTAADRAVLASGDVVEIPEEPLTSADGQLHYLHTRKVALRDDDGKPTHLLGIAIDITERKRADEVLRATSASLERSNAFIRAIADNVPGMVVYWDEQMRCRFANKYFAEFMGRPVEDILGATIRDVLGERLYQENLSHIESVMAGTPQSFYQDRLRADGEMRFVWASYFPDLDDQGKVCGFFVMVSDVTELKRGELRLHDLNDQLIRARDRAEAASRAKSEFVANMSHEIRTPMNAILGLARLLEEAPLERRERSYVGKIQLATQSLLAVVNDVLDFSKIEAGQLKLDINRLNLDHILTSIGVVISQAAWDKGVEPIFAVGADVPMELVGDAMRLQQVLLNLASNAVKFTQQGEVVLGVRLVGSSPTHVSLEFSVRDTGIGIPHDQQEHMFDAFSQADTSTSRQYGGTGLGLAICRRLVDLMGSSITVQSEPGRGSVFRFTLVLERAVTGVPTPAPLPDALQGLALLVVDDNATVRDMLARHCLSLGWSVWTADSGAAALALLHKLARSVGPRQLDMLLLDARLPDMDGIGLLTQAHTDHSLQLPPTIMMAPDHLTEEMQALADTLHIASVLAKPSTPSRMMAAITAVRTGTAQPSAMPVSTPLAGRLAGVRVLLVEDNEINQEMAQYILLHAGARVEIAANGKIAVDMLEADGARCDAVLMDLQMPVMNGYEATAALRAMGLRDLPIIAMTANAMEEDRRLAIEAGVDAHVPKPIDVEEMIDTLLRFTSVRSDPAAATAGGWAVERDDRPAEVPGIDLDAALKRLAGNYPAFVGLLKRFENSQGGTVSDVRTLLAHNKREEAAKLLHRLRGVAANLGAGDIARISAQAEIALHQDSDAELAFMLTALDQSIAVVTAAARTLPLPLPAGTAVPEQRAEMDLTQALQELVSLLQTNNMKALTHFQSVRPSLESSGHGTVLALANAIETLDFAAAETLVRDLLKRKENA</sequence>
<dbReference type="Pfam" id="PF02518">
    <property type="entry name" value="HATPase_c"/>
    <property type="match status" value="1"/>
</dbReference>
<evidence type="ECO:0000256" key="12">
    <source>
        <dbReference type="ARBA" id="ARBA00022989"/>
    </source>
</evidence>
<evidence type="ECO:0000256" key="11">
    <source>
        <dbReference type="ARBA" id="ARBA00022840"/>
    </source>
</evidence>
<feature type="domain" description="Histidine kinase" evidence="24">
    <location>
        <begin position="808"/>
        <end position="1029"/>
    </location>
</feature>
<dbReference type="InterPro" id="IPR005467">
    <property type="entry name" value="His_kinase_dom"/>
</dbReference>
<dbReference type="SUPFAM" id="SSF55874">
    <property type="entry name" value="ATPase domain of HSP90 chaperone/DNA topoisomerase II/histidine kinase"/>
    <property type="match status" value="1"/>
</dbReference>
<evidence type="ECO:0000256" key="19">
    <source>
        <dbReference type="ARBA" id="ARBA00070152"/>
    </source>
</evidence>
<keyword evidence="4" id="KW-1003">Cell membrane</keyword>
<dbReference type="Pfam" id="PF08448">
    <property type="entry name" value="PAS_4"/>
    <property type="match status" value="3"/>
</dbReference>
<dbReference type="InterPro" id="IPR008207">
    <property type="entry name" value="Sig_transdc_His_kin_Hpt_dom"/>
</dbReference>
<organism evidence="29 30">
    <name type="scientific">Pseudoduganella rivuli</name>
    <dbReference type="NCBI Taxonomy" id="2666085"/>
    <lineage>
        <taxon>Bacteria</taxon>
        <taxon>Pseudomonadati</taxon>
        <taxon>Pseudomonadota</taxon>
        <taxon>Betaproteobacteria</taxon>
        <taxon>Burkholderiales</taxon>
        <taxon>Oxalobacteraceae</taxon>
        <taxon>Telluria group</taxon>
        <taxon>Pseudoduganella</taxon>
    </lineage>
</organism>
<evidence type="ECO:0000256" key="23">
    <source>
        <dbReference type="SAM" id="Phobius"/>
    </source>
</evidence>
<name>A0A7X2IN10_9BURK</name>
<evidence type="ECO:0000256" key="16">
    <source>
        <dbReference type="ARBA" id="ARBA00058004"/>
    </source>
</evidence>
<dbReference type="CDD" id="cd18774">
    <property type="entry name" value="PDC2_HK_sensor"/>
    <property type="match status" value="1"/>
</dbReference>
<evidence type="ECO:0000256" key="7">
    <source>
        <dbReference type="ARBA" id="ARBA00022692"/>
    </source>
</evidence>
<keyword evidence="6" id="KW-0808">Transferase</keyword>
<dbReference type="PANTHER" id="PTHR45339:SF1">
    <property type="entry name" value="HYBRID SIGNAL TRANSDUCTION HISTIDINE KINASE J"/>
    <property type="match status" value="1"/>
</dbReference>
<evidence type="ECO:0000256" key="8">
    <source>
        <dbReference type="ARBA" id="ARBA00022729"/>
    </source>
</evidence>
<dbReference type="InterPro" id="IPR001610">
    <property type="entry name" value="PAC"/>
</dbReference>
<dbReference type="InterPro" id="IPR036890">
    <property type="entry name" value="HATPase_C_sf"/>
</dbReference>
<dbReference type="InterPro" id="IPR004358">
    <property type="entry name" value="Sig_transdc_His_kin-like_C"/>
</dbReference>
<dbReference type="SMART" id="SM00086">
    <property type="entry name" value="PAC"/>
    <property type="match status" value="3"/>
</dbReference>
<gene>
    <name evidence="29" type="ORF">GJ700_13545</name>
</gene>
<accession>A0A7X2IN10</accession>
<evidence type="ECO:0000256" key="4">
    <source>
        <dbReference type="ARBA" id="ARBA00022475"/>
    </source>
</evidence>
<evidence type="ECO:0000259" key="27">
    <source>
        <dbReference type="PROSITE" id="PS50113"/>
    </source>
</evidence>
<dbReference type="FunFam" id="3.30.565.10:FF:000010">
    <property type="entry name" value="Sensor histidine kinase RcsC"/>
    <property type="match status" value="1"/>
</dbReference>
<dbReference type="PANTHER" id="PTHR45339">
    <property type="entry name" value="HYBRID SIGNAL TRANSDUCTION HISTIDINE KINASE J"/>
    <property type="match status" value="1"/>
</dbReference>
<dbReference type="SMART" id="SM00388">
    <property type="entry name" value="HisKA"/>
    <property type="match status" value="1"/>
</dbReference>
<feature type="domain" description="PAC" evidence="27">
    <location>
        <begin position="731"/>
        <end position="783"/>
    </location>
</feature>
<evidence type="ECO:0000313" key="29">
    <source>
        <dbReference type="EMBL" id="MRV72733.1"/>
    </source>
</evidence>
<protein>
    <recommendedName>
        <fullName evidence="18">Sensory/regulatory protein RpfC</fullName>
        <ecNumber evidence="3">2.7.13.3</ecNumber>
    </recommendedName>
    <alternativeName>
        <fullName evidence="19">Virulence sensor protein BvgS</fullName>
    </alternativeName>
</protein>
<evidence type="ECO:0000256" key="18">
    <source>
        <dbReference type="ARBA" id="ARBA00068150"/>
    </source>
</evidence>
<reference evidence="29 30" key="1">
    <citation type="submission" date="2019-11" db="EMBL/GenBank/DDBJ databases">
        <title>Novel species isolated from a subtropical stream in China.</title>
        <authorList>
            <person name="Lu H."/>
        </authorList>
    </citation>
    <scope>NUCLEOTIDE SEQUENCE [LARGE SCALE GENOMIC DNA]</scope>
    <source>
        <strain evidence="29 30">FT92W</strain>
    </source>
</reference>